<keyword evidence="5 8" id="KW-0342">GTP-binding</keyword>
<evidence type="ECO:0000256" key="6">
    <source>
        <dbReference type="ARBA" id="ARBA00023136"/>
    </source>
</evidence>
<dbReference type="GO" id="GO:0012505">
    <property type="term" value="C:endomembrane system"/>
    <property type="evidence" value="ECO:0007669"/>
    <property type="project" value="UniProtKB-SubCell"/>
</dbReference>
<comment type="catalytic activity">
    <reaction evidence="7">
        <text>GTP + H2O = GDP + phosphate + H(+)</text>
        <dbReference type="Rhea" id="RHEA:19669"/>
        <dbReference type="ChEBI" id="CHEBI:15377"/>
        <dbReference type="ChEBI" id="CHEBI:15378"/>
        <dbReference type="ChEBI" id="CHEBI:37565"/>
        <dbReference type="ChEBI" id="CHEBI:43474"/>
        <dbReference type="ChEBI" id="CHEBI:58189"/>
    </reaction>
    <physiologicalReaction direction="left-to-right" evidence="7">
        <dbReference type="Rhea" id="RHEA:19670"/>
    </physiologicalReaction>
</comment>
<keyword evidence="4" id="KW-0378">Hydrolase</keyword>
<gene>
    <name evidence="9" type="ORF">BZG36_03620</name>
</gene>
<keyword evidence="3 8" id="KW-0547">Nucleotide-binding</keyword>
<sequence length="373" mass="42122">MEFESNPDSNTPHLLLLGLRRSGKSSIQKVVFAKMPPNDTLYLGTTTKTDARPAIKSFIDLQIWDCPGQIDYLEEGVFDAQNIFANAGAIVYVIDAQDDFTDSLIRLQSTIEHAYKINPEINFEILIHKVDGLSDDNKQGTLDMISQQVSEEIAEMGIPVEPSYYLTSIYDHSVFEAFSKIIQKLLPQLGTLENLLTAFAEKSGIEKAYLFDTLTKIYIATDASPVDMQSYEICSDMIDVIIDFECIYGKRPPEMDEAPMVAPMQYMMPQDDDQPAEDGLYNQSVVESEGSSLIRLSNGMVLYLREVNRLLLLICLLRSDNLEKRGLIDYNFQCFKKAIVEIFEVTKGARQAHRIDDGMARIQNGFTDSLRED</sequence>
<dbReference type="GO" id="GO:1904263">
    <property type="term" value="P:positive regulation of TORC1 signaling"/>
    <property type="evidence" value="ECO:0007669"/>
    <property type="project" value="TreeGrafter"/>
</dbReference>
<dbReference type="InterPro" id="IPR006762">
    <property type="entry name" value="Gtr1_RagA"/>
</dbReference>
<dbReference type="EMBL" id="MVBO01000058">
    <property type="protein sequence ID" value="OZJ04012.1"/>
    <property type="molecule type" value="Genomic_DNA"/>
</dbReference>
<comment type="subcellular location">
    <subcellularLocation>
        <location evidence="1">Endomembrane system</location>
    </subcellularLocation>
</comment>
<comment type="caution">
    <text evidence="9">The sequence shown here is derived from an EMBL/GenBank/DDBJ whole genome shotgun (WGS) entry which is preliminary data.</text>
</comment>
<dbReference type="InterPro" id="IPR027417">
    <property type="entry name" value="P-loop_NTPase"/>
</dbReference>
<name>A0A261Y091_9FUNG</name>
<dbReference type="SUPFAM" id="SSF52540">
    <property type="entry name" value="P-loop containing nucleoside triphosphate hydrolases"/>
    <property type="match status" value="1"/>
</dbReference>
<dbReference type="PANTHER" id="PTHR11259">
    <property type="entry name" value="RAS-RELATED GTP BINDING RAG/GTR YEAST"/>
    <property type="match status" value="1"/>
</dbReference>
<evidence type="ECO:0000256" key="4">
    <source>
        <dbReference type="ARBA" id="ARBA00022801"/>
    </source>
</evidence>
<dbReference type="OrthoDB" id="26136at2759"/>
<dbReference type="CDD" id="cd11385">
    <property type="entry name" value="RagC_like"/>
    <property type="match status" value="1"/>
</dbReference>
<keyword evidence="6" id="KW-0472">Membrane</keyword>
<evidence type="ECO:0000313" key="9">
    <source>
        <dbReference type="EMBL" id="OZJ04012.1"/>
    </source>
</evidence>
<evidence type="ECO:0000256" key="3">
    <source>
        <dbReference type="ARBA" id="ARBA00022741"/>
    </source>
</evidence>
<evidence type="ECO:0000256" key="5">
    <source>
        <dbReference type="ARBA" id="ARBA00023134"/>
    </source>
</evidence>
<dbReference type="GO" id="GO:0003924">
    <property type="term" value="F:GTPase activity"/>
    <property type="evidence" value="ECO:0007669"/>
    <property type="project" value="UniProtKB-UniRule"/>
</dbReference>
<dbReference type="Gene3D" id="3.30.450.190">
    <property type="match status" value="1"/>
</dbReference>
<dbReference type="Proteomes" id="UP000242875">
    <property type="component" value="Unassembled WGS sequence"/>
</dbReference>
<protein>
    <recommendedName>
        <fullName evidence="8">GTP-binding protein</fullName>
    </recommendedName>
</protein>
<dbReference type="GO" id="GO:0000329">
    <property type="term" value="C:fungal-type vacuole membrane"/>
    <property type="evidence" value="ECO:0007669"/>
    <property type="project" value="EnsemblFungi"/>
</dbReference>
<evidence type="ECO:0000256" key="8">
    <source>
        <dbReference type="RuleBase" id="RU367014"/>
    </source>
</evidence>
<comment type="function">
    <text evidence="8">GTPase involved in activation of the TORC1 signaling pathway, which promotes growth and represses autophagy in nutrient-rich conditions.</text>
</comment>
<evidence type="ECO:0000313" key="10">
    <source>
        <dbReference type="Proteomes" id="UP000242875"/>
    </source>
</evidence>
<comment type="subunit">
    <text evidence="8">Component of the GSE complex.</text>
</comment>
<keyword evidence="10" id="KW-1185">Reference proteome</keyword>
<dbReference type="GO" id="GO:0005634">
    <property type="term" value="C:nucleus"/>
    <property type="evidence" value="ECO:0007669"/>
    <property type="project" value="TreeGrafter"/>
</dbReference>
<dbReference type="PANTHER" id="PTHR11259:SF2">
    <property type="entry name" value="GH16429P"/>
    <property type="match status" value="1"/>
</dbReference>
<evidence type="ECO:0000256" key="2">
    <source>
        <dbReference type="ARBA" id="ARBA00007756"/>
    </source>
</evidence>
<dbReference type="GO" id="GO:1990131">
    <property type="term" value="C:Gtr1-Gtr2 GTPase complex"/>
    <property type="evidence" value="ECO:0007669"/>
    <property type="project" value="UniProtKB-UniRule"/>
</dbReference>
<dbReference type="FunFam" id="3.40.50.300:FF:001086">
    <property type="entry name" value="GTP-binding protein GTR2"/>
    <property type="match status" value="1"/>
</dbReference>
<proteinExistence type="inferred from homology"/>
<reference evidence="9 10" key="1">
    <citation type="journal article" date="2017" name="Mycologia">
        <title>Bifiguratus adelaidae, gen. et sp. nov., a new member of Mucoromycotina in endophytic and soil-dwelling habitats.</title>
        <authorList>
            <person name="Torres-Cruz T.J."/>
            <person name="Billingsley Tobias T.L."/>
            <person name="Almatruk M."/>
            <person name="Hesse C."/>
            <person name="Kuske C.R."/>
            <person name="Desiro A."/>
            <person name="Benucci G.M."/>
            <person name="Bonito G."/>
            <person name="Stajich J.E."/>
            <person name="Dunlap C."/>
            <person name="Arnold A.E."/>
            <person name="Porras-Alfaro A."/>
        </authorList>
    </citation>
    <scope>NUCLEOTIDE SEQUENCE [LARGE SCALE GENOMIC DNA]</scope>
    <source>
        <strain evidence="9 10">AZ0501</strain>
    </source>
</reference>
<dbReference type="GO" id="GO:0005525">
    <property type="term" value="F:GTP binding"/>
    <property type="evidence" value="ECO:0007669"/>
    <property type="project" value="UniProtKB-UniRule"/>
</dbReference>
<dbReference type="Pfam" id="PF04670">
    <property type="entry name" value="Gtr1_RagA"/>
    <property type="match status" value="1"/>
</dbReference>
<comment type="similarity">
    <text evidence="2 8">Belongs to the GTR/RAG GTP-binding protein family.</text>
</comment>
<dbReference type="InterPro" id="IPR039400">
    <property type="entry name" value="RagC/D"/>
</dbReference>
<evidence type="ECO:0000256" key="7">
    <source>
        <dbReference type="ARBA" id="ARBA00049117"/>
    </source>
</evidence>
<dbReference type="GO" id="GO:0010507">
    <property type="term" value="P:negative regulation of autophagy"/>
    <property type="evidence" value="ECO:0007669"/>
    <property type="project" value="TreeGrafter"/>
</dbReference>
<accession>A0A261Y091</accession>
<dbReference type="Gene3D" id="3.40.50.300">
    <property type="entry name" value="P-loop containing nucleotide triphosphate hydrolases"/>
    <property type="match status" value="1"/>
</dbReference>
<dbReference type="GO" id="GO:0009267">
    <property type="term" value="P:cellular response to starvation"/>
    <property type="evidence" value="ECO:0007669"/>
    <property type="project" value="TreeGrafter"/>
</dbReference>
<evidence type="ECO:0000256" key="1">
    <source>
        <dbReference type="ARBA" id="ARBA00004308"/>
    </source>
</evidence>
<organism evidence="9 10">
    <name type="scientific">Bifiguratus adelaidae</name>
    <dbReference type="NCBI Taxonomy" id="1938954"/>
    <lineage>
        <taxon>Eukaryota</taxon>
        <taxon>Fungi</taxon>
        <taxon>Fungi incertae sedis</taxon>
        <taxon>Mucoromycota</taxon>
        <taxon>Mucoromycotina</taxon>
        <taxon>Endogonomycetes</taxon>
        <taxon>Endogonales</taxon>
        <taxon>Endogonales incertae sedis</taxon>
        <taxon>Bifiguratus</taxon>
    </lineage>
</organism>
<dbReference type="AlphaFoldDB" id="A0A261Y091"/>